<name>A0AAU9TYM8_EUPED</name>
<dbReference type="Proteomes" id="UP001153954">
    <property type="component" value="Unassembled WGS sequence"/>
</dbReference>
<reference evidence="2" key="1">
    <citation type="submission" date="2022-03" db="EMBL/GenBank/DDBJ databases">
        <authorList>
            <person name="Tunstrom K."/>
        </authorList>
    </citation>
    <scope>NUCLEOTIDE SEQUENCE</scope>
</reference>
<evidence type="ECO:0000256" key="1">
    <source>
        <dbReference type="SAM" id="MobiDB-lite"/>
    </source>
</evidence>
<evidence type="ECO:0000313" key="3">
    <source>
        <dbReference type="Proteomes" id="UP001153954"/>
    </source>
</evidence>
<evidence type="ECO:0000313" key="2">
    <source>
        <dbReference type="EMBL" id="CAH2091799.1"/>
    </source>
</evidence>
<keyword evidence="3" id="KW-1185">Reference proteome</keyword>
<feature type="compositionally biased region" description="Polar residues" evidence="1">
    <location>
        <begin position="54"/>
        <end position="69"/>
    </location>
</feature>
<dbReference type="AlphaFoldDB" id="A0AAU9TYM8"/>
<accession>A0AAU9TYM8</accession>
<sequence length="69" mass="7641">MRASEWVVANRYSRLAIGRAHAAQRSRLHTESDTVPLPSTAANRAAERSRRLPRTSSPETIGASSIYTF</sequence>
<comment type="caution">
    <text evidence="2">The sequence shown here is derived from an EMBL/GenBank/DDBJ whole genome shotgun (WGS) entry which is preliminary data.</text>
</comment>
<gene>
    <name evidence="2" type="ORF">EEDITHA_LOCUS7629</name>
</gene>
<feature type="region of interest" description="Disordered" evidence="1">
    <location>
        <begin position="22"/>
        <end position="69"/>
    </location>
</feature>
<protein>
    <submittedName>
        <fullName evidence="2">Uncharacterized protein</fullName>
    </submittedName>
</protein>
<organism evidence="2 3">
    <name type="scientific">Euphydryas editha</name>
    <name type="common">Edith's checkerspot</name>
    <dbReference type="NCBI Taxonomy" id="104508"/>
    <lineage>
        <taxon>Eukaryota</taxon>
        <taxon>Metazoa</taxon>
        <taxon>Ecdysozoa</taxon>
        <taxon>Arthropoda</taxon>
        <taxon>Hexapoda</taxon>
        <taxon>Insecta</taxon>
        <taxon>Pterygota</taxon>
        <taxon>Neoptera</taxon>
        <taxon>Endopterygota</taxon>
        <taxon>Lepidoptera</taxon>
        <taxon>Glossata</taxon>
        <taxon>Ditrysia</taxon>
        <taxon>Papilionoidea</taxon>
        <taxon>Nymphalidae</taxon>
        <taxon>Nymphalinae</taxon>
        <taxon>Euphydryas</taxon>
    </lineage>
</organism>
<proteinExistence type="predicted"/>
<dbReference type="EMBL" id="CAKOGL010000011">
    <property type="protein sequence ID" value="CAH2091799.1"/>
    <property type="molecule type" value="Genomic_DNA"/>
</dbReference>